<accession>A0A1F6U1R6</accession>
<reference evidence="1 2" key="1">
    <citation type="journal article" date="2016" name="Nat. Commun.">
        <title>Thousands of microbial genomes shed light on interconnected biogeochemical processes in an aquifer system.</title>
        <authorList>
            <person name="Anantharaman K."/>
            <person name="Brown C.T."/>
            <person name="Hug L.A."/>
            <person name="Sharon I."/>
            <person name="Castelle C.J."/>
            <person name="Probst A.J."/>
            <person name="Thomas B.C."/>
            <person name="Singh A."/>
            <person name="Wilkins M.J."/>
            <person name="Karaoz U."/>
            <person name="Brodie E.L."/>
            <person name="Williams K.H."/>
            <person name="Hubbard S.S."/>
            <person name="Banfield J.F."/>
        </authorList>
    </citation>
    <scope>NUCLEOTIDE SEQUENCE [LARGE SCALE GENOMIC DNA]</scope>
</reference>
<protein>
    <submittedName>
        <fullName evidence="1">Uncharacterized protein</fullName>
    </submittedName>
</protein>
<sequence>MPCRPLSEISQKRHAALDEEISYLDRDITQLDKIQRLRNLARLQNRLERYATDEERGWYRRLQSCEGQPL</sequence>
<comment type="caution">
    <text evidence="1">The sequence shown here is derived from an EMBL/GenBank/DDBJ whole genome shotgun (WGS) entry which is preliminary data.</text>
</comment>
<evidence type="ECO:0000313" key="1">
    <source>
        <dbReference type="EMBL" id="OGI51272.1"/>
    </source>
</evidence>
<name>A0A1F6U1R6_9PROT</name>
<proteinExistence type="predicted"/>
<dbReference type="AlphaFoldDB" id="A0A1F6U1R6"/>
<gene>
    <name evidence="1" type="ORF">A3A87_06510</name>
</gene>
<dbReference type="EMBL" id="MFTC01000045">
    <property type="protein sequence ID" value="OGI51272.1"/>
    <property type="molecule type" value="Genomic_DNA"/>
</dbReference>
<organism evidence="1 2">
    <name type="scientific">Candidatus Muproteobacteria bacterium RIFCSPLOWO2_01_FULL_60_18</name>
    <dbReference type="NCBI Taxonomy" id="1817768"/>
    <lineage>
        <taxon>Bacteria</taxon>
        <taxon>Pseudomonadati</taxon>
        <taxon>Pseudomonadota</taxon>
        <taxon>Candidatus Muproteobacteria</taxon>
    </lineage>
</organism>
<dbReference type="Proteomes" id="UP000179037">
    <property type="component" value="Unassembled WGS sequence"/>
</dbReference>
<evidence type="ECO:0000313" key="2">
    <source>
        <dbReference type="Proteomes" id="UP000179037"/>
    </source>
</evidence>